<comment type="caution">
    <text evidence="2">The sequence shown here is derived from an EMBL/GenBank/DDBJ whole genome shotgun (WGS) entry which is preliminary data.</text>
</comment>
<name>A0AAN9BJX0_9CAEN</name>
<gene>
    <name evidence="2" type="ORF">V1264_017790</name>
</gene>
<dbReference type="InterPro" id="IPR029063">
    <property type="entry name" value="SAM-dependent_MTases_sf"/>
</dbReference>
<reference evidence="2 3" key="1">
    <citation type="submission" date="2024-02" db="EMBL/GenBank/DDBJ databases">
        <title>Chromosome-scale genome assembly of the rough periwinkle Littorina saxatilis.</title>
        <authorList>
            <person name="De Jode A."/>
            <person name="Faria R."/>
            <person name="Formenti G."/>
            <person name="Sims Y."/>
            <person name="Smith T.P."/>
            <person name="Tracey A."/>
            <person name="Wood J.M.D."/>
            <person name="Zagrodzka Z.B."/>
            <person name="Johannesson K."/>
            <person name="Butlin R.K."/>
            <person name="Leder E.H."/>
        </authorList>
    </citation>
    <scope>NUCLEOTIDE SEQUENCE [LARGE SCALE GENOMIC DNA]</scope>
    <source>
        <strain evidence="2">Snail1</strain>
        <tissue evidence="2">Muscle</tissue>
    </source>
</reference>
<dbReference type="EMBL" id="JBAMIC010000007">
    <property type="protein sequence ID" value="KAK7106543.1"/>
    <property type="molecule type" value="Genomic_DNA"/>
</dbReference>
<dbReference type="Proteomes" id="UP001374579">
    <property type="component" value="Unassembled WGS sequence"/>
</dbReference>
<evidence type="ECO:0000259" key="1">
    <source>
        <dbReference type="Pfam" id="PF13649"/>
    </source>
</evidence>
<keyword evidence="3" id="KW-1185">Reference proteome</keyword>
<dbReference type="CDD" id="cd02440">
    <property type="entry name" value="AdoMet_MTases"/>
    <property type="match status" value="1"/>
</dbReference>
<proteinExistence type="predicted"/>
<evidence type="ECO:0000313" key="3">
    <source>
        <dbReference type="Proteomes" id="UP001374579"/>
    </source>
</evidence>
<dbReference type="Gene3D" id="3.40.50.150">
    <property type="entry name" value="Vaccinia Virus protein VP39"/>
    <property type="match status" value="1"/>
</dbReference>
<accession>A0AAN9BJX0</accession>
<dbReference type="InterPro" id="IPR041698">
    <property type="entry name" value="Methyltransf_25"/>
</dbReference>
<dbReference type="SUPFAM" id="SSF53335">
    <property type="entry name" value="S-adenosyl-L-methionine-dependent methyltransferases"/>
    <property type="match status" value="1"/>
</dbReference>
<dbReference type="AlphaFoldDB" id="A0AAN9BJX0"/>
<sequence>MAVLAENADTSLMAEAQETINRYVEPGLGKERSVQTYNETCDKYDEYTGAFEYCGPAYAAKVMRDLYPDKIQRSRVRILDVAAGTGLVGAEMKKLGFKNMDALDPSKGMMDIARGRGCYNKLYIDFIGEYDLNISGDTYDAIVMSGGMGENMIPVSAFIEMTRIVKPGGFIVNVTRIEHLENCKDYVGNLEPMLDKLQEAGRWTEVDRISFPNFLRGKEGIALIHKVL</sequence>
<organism evidence="2 3">
    <name type="scientific">Littorina saxatilis</name>
    <dbReference type="NCBI Taxonomy" id="31220"/>
    <lineage>
        <taxon>Eukaryota</taxon>
        <taxon>Metazoa</taxon>
        <taxon>Spiralia</taxon>
        <taxon>Lophotrochozoa</taxon>
        <taxon>Mollusca</taxon>
        <taxon>Gastropoda</taxon>
        <taxon>Caenogastropoda</taxon>
        <taxon>Littorinimorpha</taxon>
        <taxon>Littorinoidea</taxon>
        <taxon>Littorinidae</taxon>
        <taxon>Littorina</taxon>
    </lineage>
</organism>
<evidence type="ECO:0000313" key="2">
    <source>
        <dbReference type="EMBL" id="KAK7106543.1"/>
    </source>
</evidence>
<dbReference type="Pfam" id="PF13649">
    <property type="entry name" value="Methyltransf_25"/>
    <property type="match status" value="1"/>
</dbReference>
<feature type="domain" description="Methyltransferase" evidence="1">
    <location>
        <begin position="78"/>
        <end position="169"/>
    </location>
</feature>
<protein>
    <recommendedName>
        <fullName evidence="1">Methyltransferase domain-containing protein</fullName>
    </recommendedName>
</protein>